<evidence type="ECO:0000256" key="2">
    <source>
        <dbReference type="SAM" id="SignalP"/>
    </source>
</evidence>
<keyword evidence="5" id="KW-1185">Reference proteome</keyword>
<comment type="caution">
    <text evidence="4">The sequence shown here is derived from an EMBL/GenBank/DDBJ whole genome shotgun (WGS) entry which is preliminary data.</text>
</comment>
<organism evidence="4 5">
    <name type="scientific">Volvox africanus</name>
    <dbReference type="NCBI Taxonomy" id="51714"/>
    <lineage>
        <taxon>Eukaryota</taxon>
        <taxon>Viridiplantae</taxon>
        <taxon>Chlorophyta</taxon>
        <taxon>core chlorophytes</taxon>
        <taxon>Chlorophyceae</taxon>
        <taxon>CS clade</taxon>
        <taxon>Chlamydomonadales</taxon>
        <taxon>Volvocaceae</taxon>
        <taxon>Volvox</taxon>
    </lineage>
</organism>
<reference evidence="4 5" key="1">
    <citation type="journal article" date="2023" name="IScience">
        <title>Expanded male sex-determining region conserved during the evolution of homothallism in the green alga Volvox.</title>
        <authorList>
            <person name="Yamamoto K."/>
            <person name="Matsuzaki R."/>
            <person name="Mahakham W."/>
            <person name="Heman W."/>
            <person name="Sekimoto H."/>
            <person name="Kawachi M."/>
            <person name="Minakuchi Y."/>
            <person name="Toyoda A."/>
            <person name="Nozaki H."/>
        </authorList>
    </citation>
    <scope>NUCLEOTIDE SEQUENCE [LARGE SCALE GENOMIC DNA]</scope>
    <source>
        <strain evidence="4 5">NIES-4468</strain>
    </source>
</reference>
<protein>
    <recommendedName>
        <fullName evidence="3">Pherophorin domain-containing protein</fullName>
    </recommendedName>
</protein>
<dbReference type="Pfam" id="PF12499">
    <property type="entry name" value="DUF3707"/>
    <property type="match status" value="1"/>
</dbReference>
<keyword evidence="2" id="KW-0732">Signal</keyword>
<dbReference type="PRINTS" id="PR01217">
    <property type="entry name" value="PRICHEXTENSN"/>
</dbReference>
<evidence type="ECO:0000256" key="1">
    <source>
        <dbReference type="SAM" id="MobiDB-lite"/>
    </source>
</evidence>
<proteinExistence type="predicted"/>
<name>A0ABQ5SC79_9CHLO</name>
<feature type="region of interest" description="Disordered" evidence="1">
    <location>
        <begin position="215"/>
        <end position="283"/>
    </location>
</feature>
<feature type="chain" id="PRO_5046774245" description="Pherophorin domain-containing protein" evidence="2">
    <location>
        <begin position="44"/>
        <end position="283"/>
    </location>
</feature>
<feature type="signal peptide" evidence="2">
    <location>
        <begin position="1"/>
        <end position="43"/>
    </location>
</feature>
<dbReference type="EMBL" id="BSDZ01000040">
    <property type="protein sequence ID" value="GLI66786.1"/>
    <property type="molecule type" value="Genomic_DNA"/>
</dbReference>
<feature type="non-terminal residue" evidence="4">
    <location>
        <position position="283"/>
    </location>
</feature>
<accession>A0ABQ5SC79</accession>
<dbReference type="InterPro" id="IPR024616">
    <property type="entry name" value="Pherophorin"/>
</dbReference>
<feature type="compositionally biased region" description="Pro residues" evidence="1">
    <location>
        <begin position="222"/>
        <end position="283"/>
    </location>
</feature>
<gene>
    <name evidence="4" type="ORF">VaNZ11_010759</name>
</gene>
<sequence length="283" mass="29550">MIDSNQGFALTAARMCGRFRPISGVCFAALAMAWLSAVPTTVADSGSGRTLMTTYDFPPLCNCIRTLNAAPFVLRASSASSVAGAQRFCFRIETSSFCDPKFKCCNGNQGVSKIEIDVASTCRPSLQKVTLNGKPTSYEFNAQLSVLRINKINAEAAKAPNTTVCLFLSDGTECNTLDTFCTIGGGVCKYALFNTAKDCCPVGLAGFTQPPPFNITPAGTHSPPPPPVVPLPPPPEVPVPPPPVVPLPPPPVVPLSPDPPSPPPPSFPLPSPPPPSPSPPSPP</sequence>
<dbReference type="Proteomes" id="UP001165090">
    <property type="component" value="Unassembled WGS sequence"/>
</dbReference>
<feature type="domain" description="Pherophorin" evidence="3">
    <location>
        <begin position="58"/>
        <end position="201"/>
    </location>
</feature>
<evidence type="ECO:0000313" key="4">
    <source>
        <dbReference type="EMBL" id="GLI66786.1"/>
    </source>
</evidence>
<evidence type="ECO:0000313" key="5">
    <source>
        <dbReference type="Proteomes" id="UP001165090"/>
    </source>
</evidence>
<evidence type="ECO:0000259" key="3">
    <source>
        <dbReference type="Pfam" id="PF12499"/>
    </source>
</evidence>